<evidence type="ECO:0000313" key="2">
    <source>
        <dbReference type="EMBL" id="WAR15761.1"/>
    </source>
</evidence>
<dbReference type="EMBL" id="CP111020">
    <property type="protein sequence ID" value="WAR15761.1"/>
    <property type="molecule type" value="Genomic_DNA"/>
</dbReference>
<evidence type="ECO:0000256" key="1">
    <source>
        <dbReference type="SAM" id="MobiDB-lite"/>
    </source>
</evidence>
<reference evidence="3" key="1">
    <citation type="submission" date="2022-11" db="EMBL/GenBank/DDBJ databases">
        <title>Centuries of genome instability and evolution in soft-shell clam transmissible cancer (bioRxiv).</title>
        <authorList>
            <person name="Hart S.F.M."/>
            <person name="Yonemitsu M.A."/>
            <person name="Giersch R.M."/>
            <person name="Beal B.F."/>
            <person name="Arriagada G."/>
            <person name="Davis B.W."/>
            <person name="Ostrander E.A."/>
            <person name="Goff S.P."/>
            <person name="Metzger M.J."/>
        </authorList>
    </citation>
    <scope>NUCLEOTIDE SEQUENCE</scope>
    <source>
        <strain evidence="3">MELC-2E11</strain>
        <tissue evidence="3">Siphon/mantle</tissue>
    </source>
</reference>
<feature type="non-terminal residue" evidence="3">
    <location>
        <position position="64"/>
    </location>
</feature>
<protein>
    <submittedName>
        <fullName evidence="3">Uncharacterized protein</fullName>
    </submittedName>
</protein>
<feature type="region of interest" description="Disordered" evidence="1">
    <location>
        <begin position="1"/>
        <end position="32"/>
    </location>
</feature>
<evidence type="ECO:0000313" key="4">
    <source>
        <dbReference type="Proteomes" id="UP001164746"/>
    </source>
</evidence>
<evidence type="ECO:0000313" key="3">
    <source>
        <dbReference type="EMBL" id="WAR18336.1"/>
    </source>
</evidence>
<proteinExistence type="predicted"/>
<dbReference type="Proteomes" id="UP001164746">
    <property type="component" value="Chromosome 9"/>
</dbReference>
<name>A0ABY7FC26_MYAAR</name>
<dbReference type="EMBL" id="CP111022">
    <property type="protein sequence ID" value="WAR18336.1"/>
    <property type="molecule type" value="Genomic_DNA"/>
</dbReference>
<keyword evidence="4" id="KW-1185">Reference proteome</keyword>
<dbReference type="Proteomes" id="UP001164746">
    <property type="component" value="Chromosome 11"/>
</dbReference>
<sequence length="64" mass="7565">MMNASNTPNWTSNSYRQPTPESRQGKRIRRRSMLTLSSFRHRDLLLNILGTIMHQCRCRSKDQS</sequence>
<gene>
    <name evidence="3" type="ORF">MAR_000174</name>
    <name evidence="2" type="ORF">MAR_005866</name>
</gene>
<organism evidence="3 4">
    <name type="scientific">Mya arenaria</name>
    <name type="common">Soft-shell clam</name>
    <dbReference type="NCBI Taxonomy" id="6604"/>
    <lineage>
        <taxon>Eukaryota</taxon>
        <taxon>Metazoa</taxon>
        <taxon>Spiralia</taxon>
        <taxon>Lophotrochozoa</taxon>
        <taxon>Mollusca</taxon>
        <taxon>Bivalvia</taxon>
        <taxon>Autobranchia</taxon>
        <taxon>Heteroconchia</taxon>
        <taxon>Euheterodonta</taxon>
        <taxon>Imparidentia</taxon>
        <taxon>Neoheterodontei</taxon>
        <taxon>Myida</taxon>
        <taxon>Myoidea</taxon>
        <taxon>Myidae</taxon>
        <taxon>Mya</taxon>
    </lineage>
</organism>
<feature type="compositionally biased region" description="Polar residues" evidence="1">
    <location>
        <begin position="1"/>
        <end position="22"/>
    </location>
</feature>
<accession>A0ABY7FC26</accession>